<proteinExistence type="predicted"/>
<dbReference type="InterPro" id="IPR050275">
    <property type="entry name" value="PGM_Phosphatase"/>
</dbReference>
<evidence type="ECO:0000313" key="1">
    <source>
        <dbReference type="EMBL" id="CAE2280733.1"/>
    </source>
</evidence>
<dbReference type="GO" id="GO:0005829">
    <property type="term" value="C:cytosol"/>
    <property type="evidence" value="ECO:0007669"/>
    <property type="project" value="TreeGrafter"/>
</dbReference>
<dbReference type="InterPro" id="IPR029033">
    <property type="entry name" value="His_PPase_superfam"/>
</dbReference>
<dbReference type="PANTHER" id="PTHR48100:SF33">
    <property type="entry name" value="PEPTIDASE S54 RHOMBOID DOMAIN-CONTAINING PROTEIN"/>
    <property type="match status" value="1"/>
</dbReference>
<dbReference type="PANTHER" id="PTHR48100">
    <property type="entry name" value="BROAD-SPECIFICITY PHOSPHATASE YOR283W-RELATED"/>
    <property type="match status" value="1"/>
</dbReference>
<sequence>MMSPTMSRCAGRLVRQTMKSSRRMQATSTMAAVTSRQHQLTSTLEYDENKDFSTAVAAKHNPTYGQEYHEEQLKFLLSAFQAMSSERQETLDVVEREKVTARAVEMDLADAATAEQDAESFDKILILVRPGESTYSVFEQEWADAGNDPDGAVLSDDYPRDGLLTGKGCGQVLDIARRTAVFCNDETGLVPELVVVSPLKRAVQTALLSFPSLSPGCVHDTPWVCHGSLMERAGLKADFVSPADELEAIFPGIDYSQYREIINPEVVNSLEGRNIVESKKELLQRTDEFLGWIKAREERVIVVASHSTWFQSFCGFTLRNEPEGHGSEMFGEGEMRALAIKFD</sequence>
<name>A0A7S4NDR4_9STRA</name>
<reference evidence="1" key="1">
    <citation type="submission" date="2021-01" db="EMBL/GenBank/DDBJ databases">
        <authorList>
            <person name="Corre E."/>
            <person name="Pelletier E."/>
            <person name="Niang G."/>
            <person name="Scheremetjew M."/>
            <person name="Finn R."/>
            <person name="Kale V."/>
            <person name="Holt S."/>
            <person name="Cochrane G."/>
            <person name="Meng A."/>
            <person name="Brown T."/>
            <person name="Cohen L."/>
        </authorList>
    </citation>
    <scope>NUCLEOTIDE SEQUENCE</scope>
    <source>
        <strain evidence="1">Isolate 1302-5</strain>
    </source>
</reference>
<dbReference type="EMBL" id="HBKQ01054624">
    <property type="protein sequence ID" value="CAE2280733.1"/>
    <property type="molecule type" value="Transcribed_RNA"/>
</dbReference>
<organism evidence="1">
    <name type="scientific">Odontella aurita</name>
    <dbReference type="NCBI Taxonomy" id="265563"/>
    <lineage>
        <taxon>Eukaryota</taxon>
        <taxon>Sar</taxon>
        <taxon>Stramenopiles</taxon>
        <taxon>Ochrophyta</taxon>
        <taxon>Bacillariophyta</taxon>
        <taxon>Mediophyceae</taxon>
        <taxon>Biddulphiophycidae</taxon>
        <taxon>Eupodiscales</taxon>
        <taxon>Odontellaceae</taxon>
        <taxon>Odontella</taxon>
    </lineage>
</organism>
<dbReference type="GO" id="GO:0016791">
    <property type="term" value="F:phosphatase activity"/>
    <property type="evidence" value="ECO:0007669"/>
    <property type="project" value="TreeGrafter"/>
</dbReference>
<gene>
    <name evidence="1" type="ORF">OAUR00152_LOCUS37481</name>
</gene>
<evidence type="ECO:0008006" key="2">
    <source>
        <dbReference type="Google" id="ProtNLM"/>
    </source>
</evidence>
<dbReference type="AlphaFoldDB" id="A0A7S4NDR4"/>
<protein>
    <recommendedName>
        <fullName evidence="2">Phosphoglycerate mutase</fullName>
    </recommendedName>
</protein>
<dbReference type="SUPFAM" id="SSF53254">
    <property type="entry name" value="Phosphoglycerate mutase-like"/>
    <property type="match status" value="1"/>
</dbReference>
<dbReference type="Gene3D" id="3.40.50.1240">
    <property type="entry name" value="Phosphoglycerate mutase-like"/>
    <property type="match status" value="1"/>
</dbReference>
<accession>A0A7S4NDR4</accession>